<feature type="transmembrane region" description="Helical" evidence="6">
    <location>
        <begin position="295"/>
        <end position="314"/>
    </location>
</feature>
<gene>
    <name evidence="7" type="ORF">FB567DRAFT_563036</name>
</gene>
<comment type="subcellular location">
    <subcellularLocation>
        <location evidence="1">Membrane</location>
        <topology evidence="1">Multi-pass membrane protein</topology>
    </subcellularLocation>
</comment>
<dbReference type="EMBL" id="JAGMVJ010000017">
    <property type="protein sequence ID" value="KAH7078447.1"/>
    <property type="molecule type" value="Genomic_DNA"/>
</dbReference>
<sequence length="714" mass="78101">MSYLFQHSSVGSLIRYATKGNLSFSRATGKPISESSSTDDISPPTNEDTVFGKELKQYQTSLVDWSGPEDPSNPQNWPFSQKILITVLISFYTFAVYVGSSIYTSSQESVQEIFHRSHIEGSLGLALYVLGYGVGCLLFSPLSEIPAIGRNPPYAISGFLFVILCIPTALVNNYEGLMILRFLLGFMASPCLATAGASPALGPTLSSYAVRDLGWRFSSWELMIIAGPVYLLMILFMPETSGPTILYYKAKRLREETGNHNLMSDSERKQKNIKVGTLLFDALIKPWEINAFDPAILFTTVYMGLIYGIYYSFFESLPLVYPVMYGFSAESTGLIFLCVAPAALLAFTVHVIYLKFRVFPRLNNGTFGEVENHLIAGMVASPLIPIGLFIYAWTARPSIHWMAPTFGLSLAIFAMYFIVQSIFLYLPNIYPKYAASIFAANSLARSLLAVASVLFSRPMFQGIGIDGGLQILRLSSTATIAIMSAKDKVITLITGANGGIGFELAYQLLAEASNIVLLGSRSLEKGEAAVKDLQSRNLPGTVELVQIDVTSDESIEKAVKQHFSTNTSTSLDALVNNAAIGDALKDLPLSTRLQKHFETNTTGPAVTVDLFAPLLALSPHTPRIINVTSGAGSIAIRSDFTSPFASLKAVPYRTSKAALNMLTVCQAYEYREKGWIVVAFCPGFTESNLGPTNKEEFGAQPTKGCREWEIFEWG</sequence>
<dbReference type="GO" id="GO:0015244">
    <property type="term" value="F:fluconazole transmembrane transporter activity"/>
    <property type="evidence" value="ECO:0007669"/>
    <property type="project" value="TreeGrafter"/>
</dbReference>
<feature type="transmembrane region" description="Helical" evidence="6">
    <location>
        <begin position="217"/>
        <end position="237"/>
    </location>
</feature>
<dbReference type="InterPro" id="IPR036291">
    <property type="entry name" value="NAD(P)-bd_dom_sf"/>
</dbReference>
<dbReference type="OrthoDB" id="3357846at2759"/>
<feature type="transmembrane region" description="Helical" evidence="6">
    <location>
        <begin position="334"/>
        <end position="354"/>
    </location>
</feature>
<dbReference type="Pfam" id="PF00106">
    <property type="entry name" value="adh_short"/>
    <property type="match status" value="1"/>
</dbReference>
<comment type="caution">
    <text evidence="7">The sequence shown here is derived from an EMBL/GenBank/DDBJ whole genome shotgun (WGS) entry which is preliminary data.</text>
</comment>
<evidence type="ECO:0000256" key="1">
    <source>
        <dbReference type="ARBA" id="ARBA00004141"/>
    </source>
</evidence>
<evidence type="ECO:0000313" key="7">
    <source>
        <dbReference type="EMBL" id="KAH7078447.1"/>
    </source>
</evidence>
<dbReference type="SUPFAM" id="SSF103473">
    <property type="entry name" value="MFS general substrate transporter"/>
    <property type="match status" value="1"/>
</dbReference>
<name>A0A8K0QZ24_9PLEO</name>
<evidence type="ECO:0000256" key="6">
    <source>
        <dbReference type="SAM" id="Phobius"/>
    </source>
</evidence>
<dbReference type="PRINTS" id="PR00081">
    <property type="entry name" value="GDHRDH"/>
</dbReference>
<evidence type="ECO:0000256" key="5">
    <source>
        <dbReference type="SAM" id="MobiDB-lite"/>
    </source>
</evidence>
<keyword evidence="4 6" id="KW-0472">Membrane</keyword>
<organism evidence="7 8">
    <name type="scientific">Paraphoma chrysanthemicola</name>
    <dbReference type="NCBI Taxonomy" id="798071"/>
    <lineage>
        <taxon>Eukaryota</taxon>
        <taxon>Fungi</taxon>
        <taxon>Dikarya</taxon>
        <taxon>Ascomycota</taxon>
        <taxon>Pezizomycotina</taxon>
        <taxon>Dothideomycetes</taxon>
        <taxon>Pleosporomycetidae</taxon>
        <taxon>Pleosporales</taxon>
        <taxon>Pleosporineae</taxon>
        <taxon>Phaeosphaeriaceae</taxon>
        <taxon>Paraphoma</taxon>
    </lineage>
</organism>
<keyword evidence="8" id="KW-1185">Reference proteome</keyword>
<dbReference type="Proteomes" id="UP000813461">
    <property type="component" value="Unassembled WGS sequence"/>
</dbReference>
<accession>A0A8K0QZ24</accession>
<feature type="transmembrane region" description="Helical" evidence="6">
    <location>
        <begin position="433"/>
        <end position="455"/>
    </location>
</feature>
<dbReference type="Pfam" id="PF07690">
    <property type="entry name" value="MFS_1"/>
    <property type="match status" value="1"/>
</dbReference>
<evidence type="ECO:0000256" key="2">
    <source>
        <dbReference type="ARBA" id="ARBA00022692"/>
    </source>
</evidence>
<protein>
    <submittedName>
        <fullName evidence="7">Major facilitator superfamily domain-containing protein</fullName>
    </submittedName>
</protein>
<feature type="transmembrane region" description="Helical" evidence="6">
    <location>
        <begin position="374"/>
        <end position="394"/>
    </location>
</feature>
<evidence type="ECO:0000313" key="8">
    <source>
        <dbReference type="Proteomes" id="UP000813461"/>
    </source>
</evidence>
<feature type="region of interest" description="Disordered" evidence="5">
    <location>
        <begin position="27"/>
        <end position="46"/>
    </location>
</feature>
<keyword evidence="2 6" id="KW-0812">Transmembrane</keyword>
<feature type="transmembrane region" description="Helical" evidence="6">
    <location>
        <begin position="406"/>
        <end position="426"/>
    </location>
</feature>
<feature type="transmembrane region" description="Helical" evidence="6">
    <location>
        <begin position="154"/>
        <end position="171"/>
    </location>
</feature>
<dbReference type="PANTHER" id="PTHR23502">
    <property type="entry name" value="MAJOR FACILITATOR SUPERFAMILY"/>
    <property type="match status" value="1"/>
</dbReference>
<feature type="transmembrane region" description="Helical" evidence="6">
    <location>
        <begin position="178"/>
        <end position="197"/>
    </location>
</feature>
<evidence type="ECO:0000256" key="4">
    <source>
        <dbReference type="ARBA" id="ARBA00023136"/>
    </source>
</evidence>
<dbReference type="GO" id="GO:0005886">
    <property type="term" value="C:plasma membrane"/>
    <property type="evidence" value="ECO:0007669"/>
    <property type="project" value="TreeGrafter"/>
</dbReference>
<dbReference type="GO" id="GO:1990961">
    <property type="term" value="P:xenobiotic detoxification by transmembrane export across the plasma membrane"/>
    <property type="evidence" value="ECO:0007669"/>
    <property type="project" value="TreeGrafter"/>
</dbReference>
<dbReference type="PANTHER" id="PTHR23502:SF23">
    <property type="entry name" value="FLUCONAZOLE RESISTANCE PROTEIN 1"/>
    <property type="match status" value="1"/>
</dbReference>
<dbReference type="Gene3D" id="3.40.50.720">
    <property type="entry name" value="NAD(P)-binding Rossmann-like Domain"/>
    <property type="match status" value="1"/>
</dbReference>
<dbReference type="InterPro" id="IPR036259">
    <property type="entry name" value="MFS_trans_sf"/>
</dbReference>
<proteinExistence type="predicted"/>
<keyword evidence="3 6" id="KW-1133">Transmembrane helix</keyword>
<dbReference type="InterPro" id="IPR011701">
    <property type="entry name" value="MFS"/>
</dbReference>
<dbReference type="AlphaFoldDB" id="A0A8K0QZ24"/>
<dbReference type="InterPro" id="IPR002347">
    <property type="entry name" value="SDR_fam"/>
</dbReference>
<feature type="transmembrane region" description="Helical" evidence="6">
    <location>
        <begin position="123"/>
        <end position="142"/>
    </location>
</feature>
<evidence type="ECO:0000256" key="3">
    <source>
        <dbReference type="ARBA" id="ARBA00022989"/>
    </source>
</evidence>
<feature type="transmembrane region" description="Helical" evidence="6">
    <location>
        <begin position="83"/>
        <end position="103"/>
    </location>
</feature>
<reference evidence="7" key="1">
    <citation type="journal article" date="2021" name="Nat. Commun.">
        <title>Genetic determinants of endophytism in the Arabidopsis root mycobiome.</title>
        <authorList>
            <person name="Mesny F."/>
            <person name="Miyauchi S."/>
            <person name="Thiergart T."/>
            <person name="Pickel B."/>
            <person name="Atanasova L."/>
            <person name="Karlsson M."/>
            <person name="Huettel B."/>
            <person name="Barry K.W."/>
            <person name="Haridas S."/>
            <person name="Chen C."/>
            <person name="Bauer D."/>
            <person name="Andreopoulos W."/>
            <person name="Pangilinan J."/>
            <person name="LaButti K."/>
            <person name="Riley R."/>
            <person name="Lipzen A."/>
            <person name="Clum A."/>
            <person name="Drula E."/>
            <person name="Henrissat B."/>
            <person name="Kohler A."/>
            <person name="Grigoriev I.V."/>
            <person name="Martin F.M."/>
            <person name="Hacquard S."/>
        </authorList>
    </citation>
    <scope>NUCLEOTIDE SEQUENCE</scope>
    <source>
        <strain evidence="7">MPI-SDFR-AT-0120</strain>
    </source>
</reference>
<dbReference type="Gene3D" id="1.20.1250.20">
    <property type="entry name" value="MFS general substrate transporter like domains"/>
    <property type="match status" value="1"/>
</dbReference>
<dbReference type="SUPFAM" id="SSF51735">
    <property type="entry name" value="NAD(P)-binding Rossmann-fold domains"/>
    <property type="match status" value="1"/>
</dbReference>
<feature type="compositionally biased region" description="Polar residues" evidence="5">
    <location>
        <begin position="33"/>
        <end position="46"/>
    </location>
</feature>